<dbReference type="Pfam" id="PF25107">
    <property type="entry name" value="VWA7_N"/>
    <property type="match status" value="1"/>
</dbReference>
<organism evidence="8 9">
    <name type="scientific">Magallana gigas</name>
    <name type="common">Pacific oyster</name>
    <name type="synonym">Crassostrea gigas</name>
    <dbReference type="NCBI Taxonomy" id="29159"/>
    <lineage>
        <taxon>Eukaryota</taxon>
        <taxon>Metazoa</taxon>
        <taxon>Spiralia</taxon>
        <taxon>Lophotrochozoa</taxon>
        <taxon>Mollusca</taxon>
        <taxon>Bivalvia</taxon>
        <taxon>Autobranchia</taxon>
        <taxon>Pteriomorphia</taxon>
        <taxon>Ostreida</taxon>
        <taxon>Ostreoidea</taxon>
        <taxon>Ostreidae</taxon>
        <taxon>Magallana</taxon>
    </lineage>
</organism>
<feature type="compositionally biased region" description="Low complexity" evidence="4">
    <location>
        <begin position="924"/>
        <end position="943"/>
    </location>
</feature>
<feature type="region of interest" description="Disordered" evidence="4">
    <location>
        <begin position="908"/>
        <end position="967"/>
    </location>
</feature>
<evidence type="ECO:0000313" key="8">
    <source>
        <dbReference type="EnsemblMetazoa" id="G5233.1:cds"/>
    </source>
</evidence>
<feature type="transmembrane region" description="Helical" evidence="5">
    <location>
        <begin position="1018"/>
        <end position="1039"/>
    </location>
</feature>
<dbReference type="AlphaFoldDB" id="A0A8W8NGU4"/>
<feature type="compositionally biased region" description="Polar residues" evidence="4">
    <location>
        <begin position="944"/>
        <end position="955"/>
    </location>
</feature>
<evidence type="ECO:0000256" key="5">
    <source>
        <dbReference type="SAM" id="Phobius"/>
    </source>
</evidence>
<dbReference type="PANTHER" id="PTHR14905:SF7">
    <property type="entry name" value="VON WILLEBRAND FACTOR A DOMAIN-CONTAINING PROTEIN 7"/>
    <property type="match status" value="1"/>
</dbReference>
<dbReference type="InterPro" id="IPR052577">
    <property type="entry name" value="VWA7"/>
</dbReference>
<evidence type="ECO:0000256" key="4">
    <source>
        <dbReference type="SAM" id="MobiDB-lite"/>
    </source>
</evidence>
<name>A0A8W8NGU4_MAGGI</name>
<keyword evidence="9" id="KW-1185">Reference proteome</keyword>
<evidence type="ECO:0000256" key="2">
    <source>
        <dbReference type="ARBA" id="ARBA00022525"/>
    </source>
</evidence>
<dbReference type="EnsemblMetazoa" id="G5233.1">
    <property type="protein sequence ID" value="G5233.1:cds"/>
    <property type="gene ID" value="G5233"/>
</dbReference>
<keyword evidence="5" id="KW-0812">Transmembrane</keyword>
<protein>
    <submittedName>
        <fullName evidence="8">Uncharacterized protein</fullName>
    </submittedName>
</protein>
<evidence type="ECO:0000256" key="3">
    <source>
        <dbReference type="ARBA" id="ARBA00022729"/>
    </source>
</evidence>
<proteinExistence type="predicted"/>
<evidence type="ECO:0000256" key="1">
    <source>
        <dbReference type="ARBA" id="ARBA00004613"/>
    </source>
</evidence>
<dbReference type="Pfam" id="PF25106">
    <property type="entry name" value="VWA_4"/>
    <property type="match status" value="1"/>
</dbReference>
<dbReference type="Proteomes" id="UP000005408">
    <property type="component" value="Unassembled WGS sequence"/>
</dbReference>
<dbReference type="InterPro" id="IPR056862">
    <property type="entry name" value="VWA7_N"/>
</dbReference>
<feature type="domain" description="VWA7 N-terminal" evidence="7">
    <location>
        <begin position="61"/>
        <end position="265"/>
    </location>
</feature>
<evidence type="ECO:0000259" key="7">
    <source>
        <dbReference type="Pfam" id="PF25107"/>
    </source>
</evidence>
<comment type="subcellular location">
    <subcellularLocation>
        <location evidence="1">Secreted</location>
    </subcellularLocation>
</comment>
<keyword evidence="2" id="KW-0964">Secreted</keyword>
<dbReference type="PANTHER" id="PTHR14905">
    <property type="entry name" value="NG37"/>
    <property type="match status" value="1"/>
</dbReference>
<sequence>METNAFYPNSLVPFLSDGDYTHESITEFGISRVIQELRNHSGRSFPVPHNRGFVPKFSLDEIMMSINNVHKNYKNDPMWHFNNEKIVEANEKLKHYRRIVLDVLQSPNPDFSEARKYLGFCLHLLQSFYSNTNWVELNGQALYRDLGLPGKQLLPIPPTEKSTCIACSTEEDIDGCADNLIDNGDLLTSGYRSDIDSYDQTGSQIVPRYGKCGHSESSFRTTQKLTVVNGGINKETTNPQLSPHFRLHNSAASAAIYHTSFFLIDKQNGIIKDIGQRKLELLLGLIKEETLVFIIETSPGMSTEVEALDKFIQSVSRSSSPASYKFVLATVGKDVENIDVNFFSTVFEMRKAVSKIMFDTQPYCDKPILEAINMVSEVVPKLSNVYIFTDSVPSAKNKESPDLEAKKLLMNFYLKETCSVPLVKSFRQKISHNIKKVSRQRRSAFSVPLSFSQIASSSGGQIYTGISSLNLLNIGSSLDPEVTIVKLDFPGGFGGFSTLSVPADSTITKLIIKIDGISALPTSRIKDQNGNLLYAGANGQTNITESDFGTVTLMEIVNPTPGLYFIEKNINTYWKVEVRAVSELDFSAQLMISDANSYALTEIEGRPTVGENVTVIVTVSLPENVTSVSDLVLLNSKGTTLTNSKLQKYSGHKQGVYYCNVIIPPEDFQIAIDGEDGQATQFRRLHTKLISPVLIKLDIHPFPNPLYTGRNFIIQYTVTNLGAGLTEILTSIRDSQQFAVSPFNKTHQLAAGANITDMFVLHGGATPGITTSVTITAEPLTSGNSNFQYSIFSLTTEDPSNKTPDTTPPDCNITKVIGSCSGVTQCDCNMTVVTTKLEIFDIGEGIKTISYGGSGGNGVNFTHKPFIAGLELSQGTVIAKLVADCCRASEDITLTDWTSTSTCTVPVNPSWTPGPCTTTPPPTTTTGPTTDSSTSVTTDSSTSNAGTTSVVSSNGQTGGGSVTSTLSVTQTGSNAAASQSGGVNPTSSSSVVTTTVTSVSSSSNSNGSENGLSTTWKIVIATSATAISVAALFTGGILLRKKFTSVSPN</sequence>
<keyword evidence="5" id="KW-1133">Transmembrane helix</keyword>
<feature type="compositionally biased region" description="Low complexity" evidence="4">
    <location>
        <begin position="908"/>
        <end position="917"/>
    </location>
</feature>
<keyword evidence="3" id="KW-0732">Signal</keyword>
<accession>A0A8W8NGU4</accession>
<evidence type="ECO:0000259" key="6">
    <source>
        <dbReference type="Pfam" id="PF25106"/>
    </source>
</evidence>
<feature type="domain" description="Hemicentin-1-like von Willebrand factor A" evidence="6">
    <location>
        <begin position="291"/>
        <end position="463"/>
    </location>
</feature>
<dbReference type="InterPro" id="IPR056861">
    <property type="entry name" value="HMCN1-like_VWA"/>
</dbReference>
<reference evidence="8" key="1">
    <citation type="submission" date="2022-08" db="UniProtKB">
        <authorList>
            <consortium name="EnsemblMetazoa"/>
        </authorList>
    </citation>
    <scope>IDENTIFICATION</scope>
    <source>
        <strain evidence="8">05x7-T-G4-1.051#20</strain>
    </source>
</reference>
<evidence type="ECO:0000313" key="9">
    <source>
        <dbReference type="Proteomes" id="UP000005408"/>
    </source>
</evidence>
<keyword evidence="5" id="KW-0472">Membrane</keyword>